<keyword evidence="3" id="KW-0808">Transferase</keyword>
<gene>
    <name evidence="3" type="ORF">GS398_19075</name>
</gene>
<keyword evidence="4" id="KW-1185">Reference proteome</keyword>
<dbReference type="Proteomes" id="UP000451233">
    <property type="component" value="Unassembled WGS sequence"/>
</dbReference>
<dbReference type="GO" id="GO:0016747">
    <property type="term" value="F:acyltransferase activity, transferring groups other than amino-acyl groups"/>
    <property type="evidence" value="ECO:0007669"/>
    <property type="project" value="InterPro"/>
</dbReference>
<keyword evidence="1" id="KW-0472">Membrane</keyword>
<reference evidence="3 4" key="1">
    <citation type="submission" date="2019-11" db="EMBL/GenBank/DDBJ databases">
        <title>Pedobacter sp. HMF7056 Genome sequencing and assembly.</title>
        <authorList>
            <person name="Kang H."/>
            <person name="Kim H."/>
            <person name="Joh K."/>
        </authorList>
    </citation>
    <scope>NUCLEOTIDE SEQUENCE [LARGE SCALE GENOMIC DNA]</scope>
    <source>
        <strain evidence="3 4">HMF7056</strain>
    </source>
</reference>
<accession>A0A7K1Y309</accession>
<feature type="transmembrane region" description="Helical" evidence="1">
    <location>
        <begin position="165"/>
        <end position="187"/>
    </location>
</feature>
<dbReference type="GO" id="GO:0016020">
    <property type="term" value="C:membrane"/>
    <property type="evidence" value="ECO:0007669"/>
    <property type="project" value="TreeGrafter"/>
</dbReference>
<feature type="transmembrane region" description="Helical" evidence="1">
    <location>
        <begin position="223"/>
        <end position="240"/>
    </location>
</feature>
<feature type="transmembrane region" description="Helical" evidence="1">
    <location>
        <begin position="42"/>
        <end position="60"/>
    </location>
</feature>
<protein>
    <submittedName>
        <fullName evidence="3">Acyltransferase family protein</fullName>
    </submittedName>
</protein>
<keyword evidence="1" id="KW-0812">Transmembrane</keyword>
<dbReference type="GO" id="GO:0000271">
    <property type="term" value="P:polysaccharide biosynthetic process"/>
    <property type="evidence" value="ECO:0007669"/>
    <property type="project" value="TreeGrafter"/>
</dbReference>
<keyword evidence="1" id="KW-1133">Transmembrane helix</keyword>
<dbReference type="InterPro" id="IPR050879">
    <property type="entry name" value="Acyltransferase_3"/>
</dbReference>
<comment type="caution">
    <text evidence="3">The sequence shown here is derived from an EMBL/GenBank/DDBJ whole genome shotgun (WGS) entry which is preliminary data.</text>
</comment>
<feature type="transmembrane region" description="Helical" evidence="1">
    <location>
        <begin position="246"/>
        <end position="268"/>
    </location>
</feature>
<feature type="domain" description="Acyltransferase 3" evidence="2">
    <location>
        <begin position="10"/>
        <end position="324"/>
    </location>
</feature>
<keyword evidence="3" id="KW-0012">Acyltransferase</keyword>
<evidence type="ECO:0000313" key="3">
    <source>
        <dbReference type="EMBL" id="MXV17409.1"/>
    </source>
</evidence>
<dbReference type="RefSeq" id="WP_160908418.1">
    <property type="nucleotide sequence ID" value="NZ_WVHS01000005.1"/>
</dbReference>
<dbReference type="EMBL" id="WVHS01000005">
    <property type="protein sequence ID" value="MXV17409.1"/>
    <property type="molecule type" value="Genomic_DNA"/>
</dbReference>
<sequence>MKQPEFRTNNFDLLRLIAAIQVIVDHYFQHLAIPVSPFAQKLIYLFPGVPVFFIISGYLVSASYERNPALLTYFRNRALRIFPGLWCCILVTILVISLTGTSFLNKQTITWLPAQFAGFIYTPGFLRDYGFGSYNGSLWTIPIELQFYLLLPLVYFLVIKRLPHYWLYVLTGIFIGLNLVSLSVSFGERTDKLLTYSFFPHFYLFLAGVVFQRIRLYRLPFIFNKAAYWLTAYILFSLLLQERMPLPLFLVAKNLVLACCVISMAYTLPGAAVKLLRHNDISYGIYIYHGLILAVIVEEKLRSSINIFVVILLSCILAYISWIFIERPFILRKRKF</sequence>
<dbReference type="AlphaFoldDB" id="A0A7K1Y309"/>
<dbReference type="PANTHER" id="PTHR23028:SF53">
    <property type="entry name" value="ACYL_TRANSF_3 DOMAIN-CONTAINING PROTEIN"/>
    <property type="match status" value="1"/>
</dbReference>
<feature type="transmembrane region" description="Helical" evidence="1">
    <location>
        <begin position="12"/>
        <end position="30"/>
    </location>
</feature>
<proteinExistence type="predicted"/>
<dbReference type="PANTHER" id="PTHR23028">
    <property type="entry name" value="ACETYLTRANSFERASE"/>
    <property type="match status" value="1"/>
</dbReference>
<evidence type="ECO:0000256" key="1">
    <source>
        <dbReference type="SAM" id="Phobius"/>
    </source>
</evidence>
<feature type="transmembrane region" description="Helical" evidence="1">
    <location>
        <begin position="193"/>
        <end position="211"/>
    </location>
</feature>
<evidence type="ECO:0000313" key="4">
    <source>
        <dbReference type="Proteomes" id="UP000451233"/>
    </source>
</evidence>
<dbReference type="InterPro" id="IPR002656">
    <property type="entry name" value="Acyl_transf_3_dom"/>
</dbReference>
<organism evidence="3 4">
    <name type="scientific">Hufsiella ginkgonis</name>
    <dbReference type="NCBI Taxonomy" id="2695274"/>
    <lineage>
        <taxon>Bacteria</taxon>
        <taxon>Pseudomonadati</taxon>
        <taxon>Bacteroidota</taxon>
        <taxon>Sphingobacteriia</taxon>
        <taxon>Sphingobacteriales</taxon>
        <taxon>Sphingobacteriaceae</taxon>
        <taxon>Hufsiella</taxon>
    </lineage>
</organism>
<evidence type="ECO:0000259" key="2">
    <source>
        <dbReference type="Pfam" id="PF01757"/>
    </source>
</evidence>
<feature type="transmembrane region" description="Helical" evidence="1">
    <location>
        <begin position="81"/>
        <end position="104"/>
    </location>
</feature>
<feature type="transmembrane region" description="Helical" evidence="1">
    <location>
        <begin position="303"/>
        <end position="325"/>
    </location>
</feature>
<feature type="transmembrane region" description="Helical" evidence="1">
    <location>
        <begin position="280"/>
        <end position="297"/>
    </location>
</feature>
<name>A0A7K1Y309_9SPHI</name>
<dbReference type="Pfam" id="PF01757">
    <property type="entry name" value="Acyl_transf_3"/>
    <property type="match status" value="1"/>
</dbReference>
<feature type="transmembrane region" description="Helical" evidence="1">
    <location>
        <begin position="138"/>
        <end position="158"/>
    </location>
</feature>